<dbReference type="Pfam" id="PF13812">
    <property type="entry name" value="PPR_3"/>
    <property type="match status" value="1"/>
</dbReference>
<reference evidence="3" key="1">
    <citation type="submission" date="2023-05" db="EMBL/GenBank/DDBJ databases">
        <title>Genome and transcriptome analyses reveal genes involved in the formation of fine ridges on petal epidermal cells in Hibiscus trionum.</title>
        <authorList>
            <person name="Koshimizu S."/>
            <person name="Masuda S."/>
            <person name="Ishii T."/>
            <person name="Shirasu K."/>
            <person name="Hoshino A."/>
            <person name="Arita M."/>
        </authorList>
    </citation>
    <scope>NUCLEOTIDE SEQUENCE</scope>
    <source>
        <strain evidence="3">Hamamatsu line</strain>
    </source>
</reference>
<evidence type="ECO:0000313" key="3">
    <source>
        <dbReference type="EMBL" id="GMI96090.1"/>
    </source>
</evidence>
<dbReference type="PANTHER" id="PTHR47493">
    <property type="entry name" value="OS08G0520200 PROTEIN"/>
    <property type="match status" value="1"/>
</dbReference>
<dbReference type="Gene3D" id="1.25.40.10">
    <property type="entry name" value="Tetratricopeptide repeat domain"/>
    <property type="match status" value="2"/>
</dbReference>
<dbReference type="NCBIfam" id="TIGR00756">
    <property type="entry name" value="PPR"/>
    <property type="match status" value="2"/>
</dbReference>
<evidence type="ECO:0000256" key="1">
    <source>
        <dbReference type="ARBA" id="ARBA00022737"/>
    </source>
</evidence>
<dbReference type="Pfam" id="PF01535">
    <property type="entry name" value="PPR"/>
    <property type="match status" value="1"/>
</dbReference>
<organism evidence="3 4">
    <name type="scientific">Hibiscus trionum</name>
    <name type="common">Flower of an hour</name>
    <dbReference type="NCBI Taxonomy" id="183268"/>
    <lineage>
        <taxon>Eukaryota</taxon>
        <taxon>Viridiplantae</taxon>
        <taxon>Streptophyta</taxon>
        <taxon>Embryophyta</taxon>
        <taxon>Tracheophyta</taxon>
        <taxon>Spermatophyta</taxon>
        <taxon>Magnoliopsida</taxon>
        <taxon>eudicotyledons</taxon>
        <taxon>Gunneridae</taxon>
        <taxon>Pentapetalae</taxon>
        <taxon>rosids</taxon>
        <taxon>malvids</taxon>
        <taxon>Malvales</taxon>
        <taxon>Malvaceae</taxon>
        <taxon>Malvoideae</taxon>
        <taxon>Hibiscus</taxon>
    </lineage>
</organism>
<feature type="repeat" description="PPR" evidence="2">
    <location>
        <begin position="248"/>
        <end position="282"/>
    </location>
</feature>
<dbReference type="OrthoDB" id="185373at2759"/>
<keyword evidence="4" id="KW-1185">Reference proteome</keyword>
<feature type="repeat" description="PPR" evidence="2">
    <location>
        <begin position="213"/>
        <end position="247"/>
    </location>
</feature>
<accession>A0A9W7IH16</accession>
<gene>
    <name evidence="3" type="ORF">HRI_003278300</name>
</gene>
<sequence length="509" mass="58766">MENAITLNLDCKITLRWQFPLNNSNKKSIFIKTQFPKRTRHCCSCCLSSLRPSPPPPPPPDGGSSRTHTTLLVEAYHHHRKLRALIEKLEKEGSCPLQILRDDGDWTKNDFWAAIRFLKHASRSNEILQVFQMWKNIEKSRINELNYEKIIGLLCEETMAEAAVTALQEMEDYGLRSSLQIYNSIIHAYAENGKFDDAMFFLNEMKEIGLEPETDTYDGLIKAYGKYKMYDEISTCLKMMESNGCPPDHFTYNLLIREYSRGGLLQKMERVHRIVISKQMNLQSSSLVAMLEAYANFGILDKMEKVYRKVVNSTSLKEDIIRKLAKVYIKNYMFSRLDHLGIDLSSRTGRTGLAWCLRLLSHACVLSRKGMDSVIQEMDEAKASWNVTMVNIILLAYLKMKDFKHLRILLSQLQSHRVRPDITTIGILFDAIESGFDGTEILETWRKMGLLYRAVELNTDPLVLAAFGKGHFLRDCEAIFTSLEPEDRDKKRWAYQNLIDLVTKYKAKQ</sequence>
<evidence type="ECO:0008006" key="5">
    <source>
        <dbReference type="Google" id="ProtNLM"/>
    </source>
</evidence>
<keyword evidence="1" id="KW-0677">Repeat</keyword>
<comment type="caution">
    <text evidence="3">The sequence shown here is derived from an EMBL/GenBank/DDBJ whole genome shotgun (WGS) entry which is preliminary data.</text>
</comment>
<dbReference type="PANTHER" id="PTHR47493:SF3">
    <property type="entry name" value="PENTACOTRIPEPTIDE-REPEAT REGION OF PRORP DOMAIN-CONTAINING PROTEIN"/>
    <property type="match status" value="1"/>
</dbReference>
<dbReference type="Proteomes" id="UP001165190">
    <property type="component" value="Unassembled WGS sequence"/>
</dbReference>
<dbReference type="PROSITE" id="PS51375">
    <property type="entry name" value="PPR"/>
    <property type="match status" value="3"/>
</dbReference>
<name>A0A9W7IH16_HIBTR</name>
<dbReference type="InterPro" id="IPR011990">
    <property type="entry name" value="TPR-like_helical_dom_sf"/>
</dbReference>
<dbReference type="InterPro" id="IPR002885">
    <property type="entry name" value="PPR_rpt"/>
</dbReference>
<evidence type="ECO:0000313" key="4">
    <source>
        <dbReference type="Proteomes" id="UP001165190"/>
    </source>
</evidence>
<proteinExistence type="predicted"/>
<dbReference type="AlphaFoldDB" id="A0A9W7IH16"/>
<feature type="repeat" description="PPR" evidence="2">
    <location>
        <begin position="178"/>
        <end position="212"/>
    </location>
</feature>
<evidence type="ECO:0000256" key="2">
    <source>
        <dbReference type="PROSITE-ProRule" id="PRU00708"/>
    </source>
</evidence>
<protein>
    <recommendedName>
        <fullName evidence="5">Pentatricopeptide repeat-containing protein</fullName>
    </recommendedName>
</protein>
<dbReference type="EMBL" id="BSYR01000028">
    <property type="protein sequence ID" value="GMI96090.1"/>
    <property type="molecule type" value="Genomic_DNA"/>
</dbReference>